<proteinExistence type="predicted"/>
<evidence type="ECO:0000256" key="1">
    <source>
        <dbReference type="ARBA" id="ARBA00022679"/>
    </source>
</evidence>
<dbReference type="InterPro" id="IPR011004">
    <property type="entry name" value="Trimer_LpxA-like_sf"/>
</dbReference>
<dbReference type="PANTHER" id="PTHR43584">
    <property type="entry name" value="NUCLEOTIDYL TRANSFERASE"/>
    <property type="match status" value="1"/>
</dbReference>
<feature type="domain" description="Mannose-1-phosphate guanyltransferase C-terminal" evidence="3">
    <location>
        <begin position="73"/>
        <end position="145"/>
    </location>
</feature>
<organism evidence="4 5">
    <name type="scientific">Brotaphodocola catenula</name>
    <dbReference type="NCBI Taxonomy" id="2885361"/>
    <lineage>
        <taxon>Bacteria</taxon>
        <taxon>Bacillati</taxon>
        <taxon>Bacillota</taxon>
        <taxon>Clostridia</taxon>
        <taxon>Lachnospirales</taxon>
        <taxon>Lachnospiraceae</taxon>
        <taxon>Brotaphodocola</taxon>
    </lineage>
</organism>
<protein>
    <submittedName>
        <fullName evidence="4">UDP-N-acetylglucosamine pyrophosphorylase</fullName>
    </submittedName>
</protein>
<dbReference type="Pfam" id="PF25087">
    <property type="entry name" value="GMPPB_C"/>
    <property type="match status" value="1"/>
</dbReference>
<evidence type="ECO:0000256" key="2">
    <source>
        <dbReference type="ARBA" id="ARBA00023315"/>
    </source>
</evidence>
<dbReference type="Proteomes" id="UP001198962">
    <property type="component" value="Unassembled WGS sequence"/>
</dbReference>
<evidence type="ECO:0000259" key="3">
    <source>
        <dbReference type="Pfam" id="PF25087"/>
    </source>
</evidence>
<gene>
    <name evidence="4" type="ORF">LKD32_03170</name>
</gene>
<name>A0AAE3DJ91_9FIRM</name>
<dbReference type="GO" id="GO:0016779">
    <property type="term" value="F:nucleotidyltransferase activity"/>
    <property type="evidence" value="ECO:0007669"/>
    <property type="project" value="UniProtKB-ARBA"/>
</dbReference>
<evidence type="ECO:0000313" key="4">
    <source>
        <dbReference type="EMBL" id="MCC2163892.1"/>
    </source>
</evidence>
<evidence type="ECO:0000313" key="5">
    <source>
        <dbReference type="Proteomes" id="UP001198962"/>
    </source>
</evidence>
<dbReference type="Gene3D" id="2.160.10.10">
    <property type="entry name" value="Hexapeptide repeat proteins"/>
    <property type="match status" value="1"/>
</dbReference>
<dbReference type="InterPro" id="IPR056729">
    <property type="entry name" value="GMPPB_C"/>
</dbReference>
<keyword evidence="2" id="KW-0012">Acyltransferase</keyword>
<dbReference type="GO" id="GO:0016746">
    <property type="term" value="F:acyltransferase activity"/>
    <property type="evidence" value="ECO:0007669"/>
    <property type="project" value="UniProtKB-KW"/>
</dbReference>
<dbReference type="AlphaFoldDB" id="A0AAE3DJ91"/>
<reference evidence="4" key="1">
    <citation type="submission" date="2021-10" db="EMBL/GenBank/DDBJ databases">
        <title>Anaerobic single-cell dispensing facilitates the cultivation of human gut bacteria.</title>
        <authorList>
            <person name="Afrizal A."/>
        </authorList>
    </citation>
    <scope>NUCLEOTIDE SEQUENCE</scope>
    <source>
        <strain evidence="4">CLA-AA-H274</strain>
    </source>
</reference>
<dbReference type="CDD" id="cd05636">
    <property type="entry name" value="LbH_G1P_TT_C_like"/>
    <property type="match status" value="1"/>
</dbReference>
<dbReference type="RefSeq" id="WP_308450657.1">
    <property type="nucleotide sequence ID" value="NZ_JAJEPU010000005.1"/>
</dbReference>
<sequence>MKKEEMKTAELYTLEHTMAKSLLEQFEYPWQALEHIGEFVENLGKTLSEEEYDNPVPGVWIHRTAKVAPTAGIMGPVVIGTGAEIRHCAFIRGKVLIGANSVVGNSSELKNSILFDNVQVPHYNYVGDSILGYKSHMGAGSITSNVKSDKELVKIHAEDEEIETGRKKVGAMIGDCVEVGCGSVLNPGTVIGKNSNIYPLSSVRGGVDANSIYKRQGEIAEKHND</sequence>
<dbReference type="InterPro" id="IPR050065">
    <property type="entry name" value="GlmU-like"/>
</dbReference>
<accession>A0AAE3DJ91</accession>
<dbReference type="PANTHER" id="PTHR43584:SF8">
    <property type="entry name" value="N-ACETYLMURAMATE ALPHA-1-PHOSPHATE URIDYLYLTRANSFERASE"/>
    <property type="match status" value="1"/>
</dbReference>
<keyword evidence="1" id="KW-0808">Transferase</keyword>
<keyword evidence="5" id="KW-1185">Reference proteome</keyword>
<dbReference type="SUPFAM" id="SSF51161">
    <property type="entry name" value="Trimeric LpxA-like enzymes"/>
    <property type="match status" value="1"/>
</dbReference>
<comment type="caution">
    <text evidence="4">The sequence shown here is derived from an EMBL/GenBank/DDBJ whole genome shotgun (WGS) entry which is preliminary data.</text>
</comment>
<dbReference type="EMBL" id="JAJEPU010000005">
    <property type="protein sequence ID" value="MCC2163892.1"/>
    <property type="molecule type" value="Genomic_DNA"/>
</dbReference>